<accession>A0A0F9YSK0</accession>
<dbReference type="AlphaFoldDB" id="A0A0F9YSK0"/>
<sequence length="214" mass="25130">MEYTESSYKEHCNELTTVWFRLLSSREKGLYFSMKLAYWACSGCLPANIKDLSSILNVNCNEIIESLDAIMETNIFYEKDGFLIHQELEQCLNNKKASTDKRLESRGLIRKQDRKRLNSDDWLIIKKRIFERDNYTCLYCSVRGVRLECDHIIPIAKGGSNEELNLATACVLCNREKRDSLIEDWLKKNKRLKVMPIFKFNNKYTCPDDTPFEL</sequence>
<dbReference type="InterPro" id="IPR052892">
    <property type="entry name" value="NA-targeting_endonuclease"/>
</dbReference>
<feature type="domain" description="HNH nuclease" evidence="1">
    <location>
        <begin position="124"/>
        <end position="175"/>
    </location>
</feature>
<dbReference type="CDD" id="cd00085">
    <property type="entry name" value="HNHc"/>
    <property type="match status" value="1"/>
</dbReference>
<evidence type="ECO:0000313" key="3">
    <source>
        <dbReference type="Proteomes" id="UP000034934"/>
    </source>
</evidence>
<dbReference type="SMART" id="SM00507">
    <property type="entry name" value="HNHc"/>
    <property type="match status" value="1"/>
</dbReference>
<dbReference type="GO" id="GO:0003676">
    <property type="term" value="F:nucleic acid binding"/>
    <property type="evidence" value="ECO:0007669"/>
    <property type="project" value="InterPro"/>
</dbReference>
<dbReference type="PANTHER" id="PTHR33877:SF2">
    <property type="entry name" value="OS07G0170200 PROTEIN"/>
    <property type="match status" value="1"/>
</dbReference>
<dbReference type="GO" id="GO:0008270">
    <property type="term" value="F:zinc ion binding"/>
    <property type="evidence" value="ECO:0007669"/>
    <property type="project" value="InterPro"/>
</dbReference>
<dbReference type="EMBL" id="LBOG01000015">
    <property type="protein sequence ID" value="KKP29411.1"/>
    <property type="molecule type" value="Genomic_DNA"/>
</dbReference>
<name>A0A0F9YSK0_9BACT</name>
<gene>
    <name evidence="2" type="ORF">UR19_C0015G0007</name>
</gene>
<organism evidence="2 3">
    <name type="scientific">Candidatus Nomurabacteria bacterium GW2011_GWF1_31_48</name>
    <dbReference type="NCBI Taxonomy" id="1618767"/>
    <lineage>
        <taxon>Bacteria</taxon>
        <taxon>Candidatus Nomuraibacteriota</taxon>
    </lineage>
</organism>
<reference evidence="2 3" key="1">
    <citation type="journal article" date="2015" name="Nature">
        <title>rRNA introns, odd ribosomes, and small enigmatic genomes across a large radiation of phyla.</title>
        <authorList>
            <person name="Brown C.T."/>
            <person name="Hug L.A."/>
            <person name="Thomas B.C."/>
            <person name="Sharon I."/>
            <person name="Castelle C.J."/>
            <person name="Singh A."/>
            <person name="Wilkins M.J."/>
            <person name="Williams K.H."/>
            <person name="Banfield J.F."/>
        </authorList>
    </citation>
    <scope>NUCLEOTIDE SEQUENCE [LARGE SCALE GENOMIC DNA]</scope>
</reference>
<evidence type="ECO:0000259" key="1">
    <source>
        <dbReference type="SMART" id="SM00507"/>
    </source>
</evidence>
<proteinExistence type="predicted"/>
<protein>
    <recommendedName>
        <fullName evidence="1">HNH nuclease domain-containing protein</fullName>
    </recommendedName>
</protein>
<dbReference type="Proteomes" id="UP000034934">
    <property type="component" value="Unassembled WGS sequence"/>
</dbReference>
<dbReference type="Pfam" id="PF01844">
    <property type="entry name" value="HNH"/>
    <property type="match status" value="1"/>
</dbReference>
<dbReference type="InterPro" id="IPR003615">
    <property type="entry name" value="HNH_nuc"/>
</dbReference>
<dbReference type="PATRIC" id="fig|1618767.3.peg.762"/>
<dbReference type="PANTHER" id="PTHR33877">
    <property type="entry name" value="SLL1193 PROTEIN"/>
    <property type="match status" value="1"/>
</dbReference>
<evidence type="ECO:0000313" key="2">
    <source>
        <dbReference type="EMBL" id="KKP29411.1"/>
    </source>
</evidence>
<dbReference type="GO" id="GO:0004519">
    <property type="term" value="F:endonuclease activity"/>
    <property type="evidence" value="ECO:0007669"/>
    <property type="project" value="InterPro"/>
</dbReference>
<dbReference type="InterPro" id="IPR002711">
    <property type="entry name" value="HNH"/>
</dbReference>
<comment type="caution">
    <text evidence="2">The sequence shown here is derived from an EMBL/GenBank/DDBJ whole genome shotgun (WGS) entry which is preliminary data.</text>
</comment>
<dbReference type="Gene3D" id="1.10.30.50">
    <property type="match status" value="1"/>
</dbReference>